<evidence type="ECO:0000256" key="4">
    <source>
        <dbReference type="ARBA" id="ARBA00022692"/>
    </source>
</evidence>
<dbReference type="NCBIfam" id="TIGR00159">
    <property type="entry name" value="diadenylate cyclase CdaA"/>
    <property type="match status" value="1"/>
</dbReference>
<comment type="subunit">
    <text evidence="10">Probably a homodimer.</text>
</comment>
<evidence type="ECO:0000256" key="2">
    <source>
        <dbReference type="ARBA" id="ARBA00022475"/>
    </source>
</evidence>
<name>A0ABM7X3K6_9BACT</name>
<keyword evidence="4 10" id="KW-0812">Transmembrane</keyword>
<evidence type="ECO:0000256" key="1">
    <source>
        <dbReference type="ARBA" id="ARBA00000877"/>
    </source>
</evidence>
<dbReference type="PANTHER" id="PTHR34185">
    <property type="entry name" value="DIADENYLATE CYCLASE"/>
    <property type="match status" value="1"/>
</dbReference>
<evidence type="ECO:0000259" key="12">
    <source>
        <dbReference type="PROSITE" id="PS51794"/>
    </source>
</evidence>
<feature type="transmembrane region" description="Helical" evidence="10">
    <location>
        <begin position="71"/>
        <end position="89"/>
    </location>
</feature>
<dbReference type="InterPro" id="IPR014046">
    <property type="entry name" value="C-di-AMP_synthase"/>
</dbReference>
<comment type="similarity">
    <text evidence="10">Belongs to the adenylate cyclase family. DacA/CdaA subfamily.</text>
</comment>
<comment type="function">
    <text evidence="10">Catalyzes the condensation of 2 ATP molecules into cyclic di-AMP (c-di-AMP), a second messenger used to regulate differing processes in different bacteria.</text>
</comment>
<accession>A0ABM7X3K6</accession>
<dbReference type="Pfam" id="PF02457">
    <property type="entry name" value="DAC"/>
    <property type="match status" value="1"/>
</dbReference>
<dbReference type="InterPro" id="IPR003390">
    <property type="entry name" value="DNA_integrity_scan_DisA_N"/>
</dbReference>
<evidence type="ECO:0000256" key="11">
    <source>
        <dbReference type="SAM" id="MobiDB-lite"/>
    </source>
</evidence>
<gene>
    <name evidence="10" type="primary">dacA</name>
    <name evidence="13" type="ORF">AMOR_53430</name>
</gene>
<evidence type="ECO:0000313" key="13">
    <source>
        <dbReference type="EMBL" id="BDG06347.1"/>
    </source>
</evidence>
<comment type="catalytic activity">
    <reaction evidence="1 10">
        <text>2 ATP = 3',3'-c-di-AMP + 2 diphosphate</text>
        <dbReference type="Rhea" id="RHEA:35655"/>
        <dbReference type="ChEBI" id="CHEBI:30616"/>
        <dbReference type="ChEBI" id="CHEBI:33019"/>
        <dbReference type="ChEBI" id="CHEBI:71500"/>
        <dbReference type="EC" id="2.7.7.85"/>
    </reaction>
</comment>
<evidence type="ECO:0000256" key="8">
    <source>
        <dbReference type="ARBA" id="ARBA00022989"/>
    </source>
</evidence>
<dbReference type="PROSITE" id="PS51794">
    <property type="entry name" value="DAC"/>
    <property type="match status" value="1"/>
</dbReference>
<keyword evidence="9 10" id="KW-0472">Membrane</keyword>
<comment type="caution">
    <text evidence="10">Lacks conserved residue(s) required for the propagation of feature annotation.</text>
</comment>
<keyword evidence="14" id="KW-1185">Reference proteome</keyword>
<dbReference type="PIRSF" id="PIRSF004793">
    <property type="entry name" value="UCP004793"/>
    <property type="match status" value="1"/>
</dbReference>
<keyword evidence="3 10" id="KW-0808">Transferase</keyword>
<dbReference type="InterPro" id="IPR050338">
    <property type="entry name" value="DisA"/>
</dbReference>
<feature type="compositionally biased region" description="Low complexity" evidence="11">
    <location>
        <begin position="270"/>
        <end position="282"/>
    </location>
</feature>
<dbReference type="SUPFAM" id="SSF143597">
    <property type="entry name" value="YojJ-like"/>
    <property type="match status" value="1"/>
</dbReference>
<dbReference type="Proteomes" id="UP001162891">
    <property type="component" value="Chromosome"/>
</dbReference>
<evidence type="ECO:0000256" key="6">
    <source>
        <dbReference type="ARBA" id="ARBA00022741"/>
    </source>
</evidence>
<protein>
    <recommendedName>
        <fullName evidence="10">Diadenylate cyclase</fullName>
        <shortName evidence="10">DAC</shortName>
        <ecNumber evidence="10">2.7.7.85</ecNumber>
    </recommendedName>
    <alternativeName>
        <fullName evidence="10">Cyclic-di-AMP synthase</fullName>
        <shortName evidence="10">c-di-AMP synthase</shortName>
    </alternativeName>
</protein>
<sequence>MHRALVYLLGPDATLADAVLAVVDVGVVSFLVYRLLRLIRGTRAVPILFGLCLVGLAYVVARSIGLETLSWLLGHFLSYSFIFGVIVLFQSDIRRALAELGRGSRLLAAFASDERAAQLGAVDAVVKGAVELARRRVGALVVLERTADLSDVVDTGLRLDAAISPELLVSVFQPPSPLHDGAAVVQNARLAAAGCLLPLSAASTPQELGTRHRAALGLAEEVDAAVVVVSEERGEISVALDGRLHRALDEKGLRTLLHALFVTGGRADASAAAGGRAGSATRTGREGSRAAL</sequence>
<keyword evidence="6 10" id="KW-0547">Nucleotide-binding</keyword>
<evidence type="ECO:0000313" key="14">
    <source>
        <dbReference type="Proteomes" id="UP001162891"/>
    </source>
</evidence>
<feature type="transmembrane region" description="Helical" evidence="10">
    <location>
        <begin position="45"/>
        <end position="65"/>
    </location>
</feature>
<dbReference type="PANTHER" id="PTHR34185:SF1">
    <property type="entry name" value="DIADENYLATE CYCLASE"/>
    <property type="match status" value="1"/>
</dbReference>
<dbReference type="EC" id="2.7.7.85" evidence="10"/>
<keyword evidence="7 10" id="KW-0067">ATP-binding</keyword>
<evidence type="ECO:0000256" key="5">
    <source>
        <dbReference type="ARBA" id="ARBA00022695"/>
    </source>
</evidence>
<dbReference type="HAMAP" id="MF_01499">
    <property type="entry name" value="DacA"/>
    <property type="match status" value="1"/>
</dbReference>
<feature type="domain" description="DAC" evidence="12">
    <location>
        <begin position="90"/>
        <end position="250"/>
    </location>
</feature>
<keyword evidence="5 10" id="KW-0548">Nucleotidyltransferase</keyword>
<proteinExistence type="inferred from homology"/>
<dbReference type="InterPro" id="IPR036888">
    <property type="entry name" value="DNA_integrity_DisA_N_sf"/>
</dbReference>
<dbReference type="EMBL" id="AP025591">
    <property type="protein sequence ID" value="BDG06347.1"/>
    <property type="molecule type" value="Genomic_DNA"/>
</dbReference>
<evidence type="ECO:0000256" key="10">
    <source>
        <dbReference type="HAMAP-Rule" id="MF_01499"/>
    </source>
</evidence>
<evidence type="ECO:0000256" key="3">
    <source>
        <dbReference type="ARBA" id="ARBA00022679"/>
    </source>
</evidence>
<keyword evidence="2 10" id="KW-1003">Cell membrane</keyword>
<feature type="compositionally biased region" description="Basic and acidic residues" evidence="11">
    <location>
        <begin position="283"/>
        <end position="292"/>
    </location>
</feature>
<dbReference type="Gene3D" id="3.40.1700.10">
    <property type="entry name" value="DNA integrity scanning protein, DisA, N-terminal domain"/>
    <property type="match status" value="1"/>
</dbReference>
<dbReference type="RefSeq" id="WP_248355878.1">
    <property type="nucleotide sequence ID" value="NZ_AP025591.1"/>
</dbReference>
<dbReference type="InterPro" id="IPR034701">
    <property type="entry name" value="CdaA"/>
</dbReference>
<feature type="transmembrane region" description="Helical" evidence="10">
    <location>
        <begin position="15"/>
        <end position="33"/>
    </location>
</feature>
<feature type="region of interest" description="Disordered" evidence="11">
    <location>
        <begin position="270"/>
        <end position="292"/>
    </location>
</feature>
<evidence type="ECO:0000256" key="9">
    <source>
        <dbReference type="ARBA" id="ARBA00023136"/>
    </source>
</evidence>
<keyword evidence="8 10" id="KW-1133">Transmembrane helix</keyword>
<reference evidence="14" key="1">
    <citation type="journal article" date="2022" name="Int. J. Syst. Evol. Microbiol.">
        <title>Anaeromyxobacter oryzae sp. nov., Anaeromyxobacter diazotrophicus sp. nov. and Anaeromyxobacter paludicola sp. nov., isolated from paddy soils.</title>
        <authorList>
            <person name="Itoh H."/>
            <person name="Xu Z."/>
            <person name="Mise K."/>
            <person name="Masuda Y."/>
            <person name="Ushijima N."/>
            <person name="Hayakawa C."/>
            <person name="Shiratori Y."/>
            <person name="Senoo K."/>
        </authorList>
    </citation>
    <scope>NUCLEOTIDE SEQUENCE [LARGE SCALE GENOMIC DNA]</scope>
    <source>
        <strain evidence="14">Red232</strain>
    </source>
</reference>
<evidence type="ECO:0000256" key="7">
    <source>
        <dbReference type="ARBA" id="ARBA00022840"/>
    </source>
</evidence>
<organism evidence="13 14">
    <name type="scientific">Anaeromyxobacter oryzae</name>
    <dbReference type="NCBI Taxonomy" id="2918170"/>
    <lineage>
        <taxon>Bacteria</taxon>
        <taxon>Pseudomonadati</taxon>
        <taxon>Myxococcota</taxon>
        <taxon>Myxococcia</taxon>
        <taxon>Myxococcales</taxon>
        <taxon>Cystobacterineae</taxon>
        <taxon>Anaeromyxobacteraceae</taxon>
        <taxon>Anaeromyxobacter</taxon>
    </lineage>
</organism>